<dbReference type="CDD" id="cd00102">
    <property type="entry name" value="IPT"/>
    <property type="match status" value="1"/>
</dbReference>
<dbReference type="Pfam" id="PF00058">
    <property type="entry name" value="Ldl_recept_b"/>
    <property type="match status" value="1"/>
</dbReference>
<sequence>MKMKKLNDISMKVFALVLLAGTLFISCSKDDDPVDTTPQLTVTSFSPATARENDTVTITGTGFNATNYTLNMVKFTTNRSAIVTSATETELKVLAPDCNNGPITVTVGEQSVTTTQNFTFNTDLPDPKLLSVVPESGYVGSEVNITGENFGADISAITVYFNDVEATEPELGGASNNTINVNVPEGLEPGEVTIKVVRGGYESNTWTYTVLEIPTSVKIVYWTSADGIYKGEINSDRVDISQLYSSIDPQGIEVDTEGGYIYWGNPSGKILRAAIGGTGEIQTLYDGVGYVVDIAVDRSLDKIFILCYDAETYAYEWIKSAALDGGSIETLYTLDQSIEETWVWSIKILQDDIYWTEENSKHVMKGSVNGSSEAVVLFDADDGLNDPKGIAIDEENNKIYIVDTNNSIGTIFSGSLNGGDLTTFVEADSENLINPNDAEIDLENNYLFWMNNTNSSTDGKVMRVTLDGSNVMEPLFGEIDKPFFFDLDIH</sequence>
<dbReference type="KEGG" id="mcos:GM418_21025"/>
<dbReference type="Pfam" id="PF01833">
    <property type="entry name" value="TIG"/>
    <property type="match status" value="2"/>
</dbReference>
<dbReference type="InterPro" id="IPR013783">
    <property type="entry name" value="Ig-like_fold"/>
</dbReference>
<feature type="signal peptide" evidence="1">
    <location>
        <begin position="1"/>
        <end position="30"/>
    </location>
</feature>
<protein>
    <recommendedName>
        <fullName evidence="2">IPT/TIG domain-containing protein</fullName>
    </recommendedName>
</protein>
<feature type="chain" id="PRO_5026109881" description="IPT/TIG domain-containing protein" evidence="1">
    <location>
        <begin position="31"/>
        <end position="490"/>
    </location>
</feature>
<dbReference type="InterPro" id="IPR011042">
    <property type="entry name" value="6-blade_b-propeller_TolB-like"/>
</dbReference>
<dbReference type="SMART" id="SM00429">
    <property type="entry name" value="IPT"/>
    <property type="match status" value="2"/>
</dbReference>
<evidence type="ECO:0000259" key="2">
    <source>
        <dbReference type="SMART" id="SM00429"/>
    </source>
</evidence>
<feature type="domain" description="IPT/TIG" evidence="2">
    <location>
        <begin position="126"/>
        <end position="209"/>
    </location>
</feature>
<dbReference type="Gene3D" id="2.120.10.30">
    <property type="entry name" value="TolB, C-terminal domain"/>
    <property type="match status" value="2"/>
</dbReference>
<proteinExistence type="predicted"/>
<evidence type="ECO:0000313" key="3">
    <source>
        <dbReference type="EMBL" id="QGY46059.1"/>
    </source>
</evidence>
<organism evidence="3 4">
    <name type="scientific">Maribellus comscasis</name>
    <dbReference type="NCBI Taxonomy" id="2681766"/>
    <lineage>
        <taxon>Bacteria</taxon>
        <taxon>Pseudomonadati</taxon>
        <taxon>Bacteroidota</taxon>
        <taxon>Bacteroidia</taxon>
        <taxon>Marinilabiliales</taxon>
        <taxon>Prolixibacteraceae</taxon>
        <taxon>Maribellus</taxon>
    </lineage>
</organism>
<dbReference type="InterPro" id="IPR014756">
    <property type="entry name" value="Ig_E-set"/>
</dbReference>
<gene>
    <name evidence="3" type="ORF">GM418_21025</name>
</gene>
<dbReference type="SUPFAM" id="SSF81296">
    <property type="entry name" value="E set domains"/>
    <property type="match status" value="2"/>
</dbReference>
<dbReference type="SUPFAM" id="SSF63825">
    <property type="entry name" value="YWTD domain"/>
    <property type="match status" value="1"/>
</dbReference>
<dbReference type="EMBL" id="CP046401">
    <property type="protein sequence ID" value="QGY46059.1"/>
    <property type="molecule type" value="Genomic_DNA"/>
</dbReference>
<name>A0A6I6JXI4_9BACT</name>
<dbReference type="Proteomes" id="UP000428260">
    <property type="component" value="Chromosome"/>
</dbReference>
<accession>A0A6I6JXI4</accession>
<feature type="domain" description="IPT/TIG" evidence="2">
    <location>
        <begin position="39"/>
        <end position="121"/>
    </location>
</feature>
<reference evidence="3 4" key="1">
    <citation type="submission" date="2019-11" db="EMBL/GenBank/DDBJ databases">
        <authorList>
            <person name="Zheng R.K."/>
            <person name="Sun C.M."/>
        </authorList>
    </citation>
    <scope>NUCLEOTIDE SEQUENCE [LARGE SCALE GENOMIC DNA]</scope>
    <source>
        <strain evidence="3 4">WC007</strain>
    </source>
</reference>
<dbReference type="AlphaFoldDB" id="A0A6I6JXI4"/>
<dbReference type="PANTHER" id="PTHR46513:SF41">
    <property type="entry name" value="LOW-DENSITY LIPOPROTEIN RECEPTOR-RELATED PROTEIN"/>
    <property type="match status" value="1"/>
</dbReference>
<dbReference type="InterPro" id="IPR000033">
    <property type="entry name" value="LDLR_classB_rpt"/>
</dbReference>
<dbReference type="SMART" id="SM00135">
    <property type="entry name" value="LY"/>
    <property type="match status" value="3"/>
</dbReference>
<dbReference type="PROSITE" id="PS51120">
    <property type="entry name" value="LDLRB"/>
    <property type="match status" value="1"/>
</dbReference>
<dbReference type="PANTHER" id="PTHR46513">
    <property type="entry name" value="VITELLOGENIN RECEPTOR-LIKE PROTEIN-RELATED-RELATED"/>
    <property type="match status" value="1"/>
</dbReference>
<dbReference type="InterPro" id="IPR002909">
    <property type="entry name" value="IPT_dom"/>
</dbReference>
<evidence type="ECO:0000313" key="4">
    <source>
        <dbReference type="Proteomes" id="UP000428260"/>
    </source>
</evidence>
<keyword evidence="4" id="KW-1185">Reference proteome</keyword>
<evidence type="ECO:0000256" key="1">
    <source>
        <dbReference type="SAM" id="SignalP"/>
    </source>
</evidence>
<dbReference type="InterPro" id="IPR050778">
    <property type="entry name" value="Cueball_EGF_LRP_Nidogen"/>
</dbReference>
<keyword evidence="1" id="KW-0732">Signal</keyword>
<dbReference type="PROSITE" id="PS51257">
    <property type="entry name" value="PROKAR_LIPOPROTEIN"/>
    <property type="match status" value="1"/>
</dbReference>
<dbReference type="Gene3D" id="2.60.40.10">
    <property type="entry name" value="Immunoglobulins"/>
    <property type="match status" value="2"/>
</dbReference>